<protein>
    <submittedName>
        <fullName evidence="1">Uncharacterized protein</fullName>
    </submittedName>
</protein>
<evidence type="ECO:0000313" key="1">
    <source>
        <dbReference type="EMBL" id="SMG12339.1"/>
    </source>
</evidence>
<dbReference type="Proteomes" id="UP000193244">
    <property type="component" value="Unassembled WGS sequence"/>
</dbReference>
<evidence type="ECO:0000313" key="2">
    <source>
        <dbReference type="Proteomes" id="UP000193244"/>
    </source>
</evidence>
<organism evidence="1 2">
    <name type="scientific">Agreia pratensis</name>
    <dbReference type="NCBI Taxonomy" id="150121"/>
    <lineage>
        <taxon>Bacteria</taxon>
        <taxon>Bacillati</taxon>
        <taxon>Actinomycetota</taxon>
        <taxon>Actinomycetes</taxon>
        <taxon>Micrococcales</taxon>
        <taxon>Microbacteriaceae</taxon>
        <taxon>Agreia</taxon>
    </lineage>
</organism>
<sequence>MVTDRVSESGTCTLTVSQDAQTVSATSSGMADATVTYCANLSVVLPPDSKGTWRVTVMFDEAGFHGQADSAVTLP</sequence>
<proteinExistence type="predicted"/>
<reference evidence="2" key="1">
    <citation type="submission" date="2017-04" db="EMBL/GenBank/DDBJ databases">
        <authorList>
            <person name="Varghese N."/>
            <person name="Submissions S."/>
        </authorList>
    </citation>
    <scope>NUCLEOTIDE SEQUENCE [LARGE SCALE GENOMIC DNA]</scope>
    <source>
        <strain evidence="2">VKM Ac-2510</strain>
    </source>
</reference>
<dbReference type="EMBL" id="FXAY01000001">
    <property type="protein sequence ID" value="SMG12339.1"/>
    <property type="molecule type" value="Genomic_DNA"/>
</dbReference>
<accession>A0A1X7ICR4</accession>
<name>A0A1X7ICR4_9MICO</name>
<keyword evidence="2" id="KW-1185">Reference proteome</keyword>
<gene>
    <name evidence="1" type="ORF">SAMN06296010_0372</name>
</gene>
<dbReference type="AlphaFoldDB" id="A0A1X7ICR4"/>